<protein>
    <submittedName>
        <fullName evidence="2">CRAL-TRIO domain-containing protein</fullName>
    </submittedName>
</protein>
<sequence length="226" mass="26368">MVTYQNFGINVSIEGLPDYNYTKCDTRFLKIRYPEFVSHYLSDINLPKFTNVITLVLDFSKKGKWDIKNLRNHFDGLKQLEGLKSFELSSDLWGNVRVKRIHFLRDLILAMPKTIHSLKLHKIAADTYGQAIADAFPSLKEFQIFSDESWSSIRSYYSEDAINPEEDNDLQQEDIEGELLQLNLEDEQQVDIDQRDIVDPDVEHNLGDQVIAEDDIERKSKIYSFR</sequence>
<accession>A0AC35TSE8</accession>
<proteinExistence type="predicted"/>
<dbReference type="WBParaSite" id="RSKR_0000397100.1">
    <property type="protein sequence ID" value="RSKR_0000397100.1"/>
    <property type="gene ID" value="RSKR_0000397100"/>
</dbReference>
<name>A0AC35TSE8_9BILA</name>
<evidence type="ECO:0000313" key="1">
    <source>
        <dbReference type="Proteomes" id="UP000095286"/>
    </source>
</evidence>
<dbReference type="Proteomes" id="UP000095286">
    <property type="component" value="Unplaced"/>
</dbReference>
<evidence type="ECO:0000313" key="2">
    <source>
        <dbReference type="WBParaSite" id="RSKR_0000397100.1"/>
    </source>
</evidence>
<organism evidence="1 2">
    <name type="scientific">Rhabditophanes sp. KR3021</name>
    <dbReference type="NCBI Taxonomy" id="114890"/>
    <lineage>
        <taxon>Eukaryota</taxon>
        <taxon>Metazoa</taxon>
        <taxon>Ecdysozoa</taxon>
        <taxon>Nematoda</taxon>
        <taxon>Chromadorea</taxon>
        <taxon>Rhabditida</taxon>
        <taxon>Tylenchina</taxon>
        <taxon>Panagrolaimomorpha</taxon>
        <taxon>Strongyloidoidea</taxon>
        <taxon>Alloionematidae</taxon>
        <taxon>Rhabditophanes</taxon>
    </lineage>
</organism>
<reference evidence="2" key="1">
    <citation type="submission" date="2016-11" db="UniProtKB">
        <authorList>
            <consortium name="WormBaseParasite"/>
        </authorList>
    </citation>
    <scope>IDENTIFICATION</scope>
    <source>
        <strain evidence="2">KR3021</strain>
    </source>
</reference>